<evidence type="ECO:0000256" key="4">
    <source>
        <dbReference type="ARBA" id="ARBA00022840"/>
    </source>
</evidence>
<feature type="domain" description="ABC transporter" evidence="6">
    <location>
        <begin position="2"/>
        <end position="217"/>
    </location>
</feature>
<evidence type="ECO:0000313" key="8">
    <source>
        <dbReference type="Proteomes" id="UP000244519"/>
    </source>
</evidence>
<comment type="similarity">
    <text evidence="1">Belongs to the ABC transporter superfamily.</text>
</comment>
<evidence type="ECO:0000256" key="5">
    <source>
        <dbReference type="ARBA" id="ARBA00024725"/>
    </source>
</evidence>
<dbReference type="InterPro" id="IPR017911">
    <property type="entry name" value="MacB-like_ATP-bd"/>
</dbReference>
<keyword evidence="8" id="KW-1185">Reference proteome</keyword>
<dbReference type="InterPro" id="IPR015854">
    <property type="entry name" value="ABC_transpr_LolD-like"/>
</dbReference>
<keyword evidence="2" id="KW-0813">Transport</keyword>
<dbReference type="SMART" id="SM00382">
    <property type="entry name" value="AAA"/>
    <property type="match status" value="1"/>
</dbReference>
<sequence length="217" mass="23721">MILLKNLQKKIDDQKSILKNVSFSVPRGNITAIVGPSGSGKSTLLQIIGLLDTPTSGELLLDGIQCNAKNDSTVTIMRKKMIGFIYQFHYLLSGFTALENLLIPMKIKAEDADKDVALSILQKFDLAHKKNVVVDKLSGGEKQRVAVARGLVNSPKIIIADEPTGSLDRQNADRVFEVLLETARNDNATIIIATHDDNIARSCDQVFLLSDGYLTKA</sequence>
<dbReference type="KEGG" id="fso:Fsol_00060"/>
<dbReference type="PROSITE" id="PS50893">
    <property type="entry name" value="ABC_TRANSPORTER_2"/>
    <property type="match status" value="1"/>
</dbReference>
<dbReference type="EMBL" id="CP025989">
    <property type="protein sequence ID" value="AWD32873.1"/>
    <property type="molecule type" value="Genomic_DNA"/>
</dbReference>
<dbReference type="Gene3D" id="3.40.50.300">
    <property type="entry name" value="P-loop containing nucleotide triphosphate hydrolases"/>
    <property type="match status" value="1"/>
</dbReference>
<dbReference type="InterPro" id="IPR003593">
    <property type="entry name" value="AAA+_ATPase"/>
</dbReference>
<keyword evidence="3" id="KW-0547">Nucleotide-binding</keyword>
<keyword evidence="7" id="KW-0449">Lipoprotein</keyword>
<evidence type="ECO:0000256" key="3">
    <source>
        <dbReference type="ARBA" id="ARBA00022741"/>
    </source>
</evidence>
<comment type="function">
    <text evidence="5">Part of an ABC transporter complex. Transmembrane domains (TMD) form a pore in the inner membrane and the ATP-binding domain (NBD) is responsible for energy generation.</text>
</comment>
<dbReference type="AlphaFoldDB" id="A0A2U8BRF1"/>
<dbReference type="CDD" id="cd03255">
    <property type="entry name" value="ABC_MJ0796_LolCDE_FtsE"/>
    <property type="match status" value="1"/>
</dbReference>
<proteinExistence type="inferred from homology"/>
<dbReference type="InterPro" id="IPR017871">
    <property type="entry name" value="ABC_transporter-like_CS"/>
</dbReference>
<dbReference type="Proteomes" id="UP000244519">
    <property type="component" value="Chromosome"/>
</dbReference>
<gene>
    <name evidence="7" type="ORF">Fsol_00060</name>
</gene>
<dbReference type="GO" id="GO:0005524">
    <property type="term" value="F:ATP binding"/>
    <property type="evidence" value="ECO:0007669"/>
    <property type="project" value="UniProtKB-KW"/>
</dbReference>
<dbReference type="PROSITE" id="PS00211">
    <property type="entry name" value="ABC_TRANSPORTER_1"/>
    <property type="match status" value="1"/>
</dbReference>
<dbReference type="GO" id="GO:0005886">
    <property type="term" value="C:plasma membrane"/>
    <property type="evidence" value="ECO:0007669"/>
    <property type="project" value="TreeGrafter"/>
</dbReference>
<evidence type="ECO:0000256" key="1">
    <source>
        <dbReference type="ARBA" id="ARBA00005417"/>
    </source>
</evidence>
<dbReference type="PANTHER" id="PTHR24220:SF689">
    <property type="entry name" value="LIPOPROTEIN-RELEASING SYSTEM ATP-BINDING PROTEIN LOLD"/>
    <property type="match status" value="1"/>
</dbReference>
<evidence type="ECO:0000256" key="2">
    <source>
        <dbReference type="ARBA" id="ARBA00022448"/>
    </source>
</evidence>
<organism evidence="7 8">
    <name type="scientific">Candidatus Fokinia solitaria</name>
    <dbReference type="NCBI Taxonomy" id="1802984"/>
    <lineage>
        <taxon>Bacteria</taxon>
        <taxon>Pseudomonadati</taxon>
        <taxon>Pseudomonadota</taxon>
        <taxon>Alphaproteobacteria</taxon>
        <taxon>Rickettsiales</taxon>
        <taxon>Candidatus Midichloriaceae</taxon>
        <taxon>Candidatus Fokinia</taxon>
    </lineage>
</organism>
<dbReference type="GO" id="GO:0016887">
    <property type="term" value="F:ATP hydrolysis activity"/>
    <property type="evidence" value="ECO:0007669"/>
    <property type="project" value="InterPro"/>
</dbReference>
<protein>
    <submittedName>
        <fullName evidence="7">Lipoprotein-releasing system ATP-binding protein Lol</fullName>
    </submittedName>
</protein>
<evidence type="ECO:0000259" key="6">
    <source>
        <dbReference type="PROSITE" id="PS50893"/>
    </source>
</evidence>
<dbReference type="InterPro" id="IPR003439">
    <property type="entry name" value="ABC_transporter-like_ATP-bd"/>
</dbReference>
<dbReference type="PANTHER" id="PTHR24220">
    <property type="entry name" value="IMPORT ATP-BINDING PROTEIN"/>
    <property type="match status" value="1"/>
</dbReference>
<name>A0A2U8BRF1_9RICK</name>
<reference evidence="7 8" key="1">
    <citation type="journal article" date="2018" name="Genome Biol. Evol.">
        <title>The Genome Sequence of "Candidatus Fokinia solitaria": Insights on Reductive Evolution in Rickettsiales.</title>
        <authorList>
            <person name="Floriano A.M."/>
            <person name="Castelli M."/>
            <person name="Krenek S."/>
            <person name="Berendonk T.U."/>
            <person name="Bazzocchi C."/>
            <person name="Petroni G."/>
            <person name="Sassera D."/>
        </authorList>
    </citation>
    <scope>NUCLEOTIDE SEQUENCE [LARGE SCALE GENOMIC DNA]</scope>
    <source>
        <strain evidence="7">Rio ETE_ALG 3VII</strain>
    </source>
</reference>
<evidence type="ECO:0000313" key="7">
    <source>
        <dbReference type="EMBL" id="AWD32873.1"/>
    </source>
</evidence>
<dbReference type="Pfam" id="PF00005">
    <property type="entry name" value="ABC_tran"/>
    <property type="match status" value="1"/>
</dbReference>
<dbReference type="GO" id="GO:0022857">
    <property type="term" value="F:transmembrane transporter activity"/>
    <property type="evidence" value="ECO:0007669"/>
    <property type="project" value="TreeGrafter"/>
</dbReference>
<dbReference type="SUPFAM" id="SSF52540">
    <property type="entry name" value="P-loop containing nucleoside triphosphate hydrolases"/>
    <property type="match status" value="1"/>
</dbReference>
<keyword evidence="4 7" id="KW-0067">ATP-binding</keyword>
<accession>A0A2U8BRF1</accession>
<dbReference type="InterPro" id="IPR027417">
    <property type="entry name" value="P-loop_NTPase"/>
</dbReference>